<dbReference type="Proteomes" id="UP000636891">
    <property type="component" value="Unassembled WGS sequence"/>
</dbReference>
<name>A0ABR7CP42_9BACT</name>
<sequence>MKAMSLEELTKEQLEELVRIYARNLLALDGVWFQSVERGRGMDEAMAHDCAVWRRFTETEARRIKTFLGLPERPGLDGLEQALAFRFAALANRRTECRRAGDALEFRVVDCRVQSARTRRGLPLHPCKPVGENEYAYFARVIDDRIGCEAVSCFPDMTEPDCACAWRFRLEKE</sequence>
<keyword evidence="2" id="KW-1185">Reference proteome</keyword>
<accession>A0ABR7CP42</accession>
<comment type="caution">
    <text evidence="1">The sequence shown here is derived from an EMBL/GenBank/DDBJ whole genome shotgun (WGS) entry which is preliminary data.</text>
</comment>
<proteinExistence type="predicted"/>
<evidence type="ECO:0000313" key="1">
    <source>
        <dbReference type="EMBL" id="MBC5617420.1"/>
    </source>
</evidence>
<dbReference type="RefSeq" id="WP_055204469.1">
    <property type="nucleotide sequence ID" value="NZ_JACOOK010000006.1"/>
</dbReference>
<evidence type="ECO:0000313" key="2">
    <source>
        <dbReference type="Proteomes" id="UP000636891"/>
    </source>
</evidence>
<reference evidence="1 2" key="1">
    <citation type="submission" date="2020-08" db="EMBL/GenBank/DDBJ databases">
        <title>Genome public.</title>
        <authorList>
            <person name="Liu C."/>
            <person name="Sun Q."/>
        </authorList>
    </citation>
    <scope>NUCLEOTIDE SEQUENCE [LARGE SCALE GENOMIC DNA]</scope>
    <source>
        <strain evidence="1 2">New-7</strain>
    </source>
</reference>
<gene>
    <name evidence="1" type="ORF">H8S08_10390</name>
</gene>
<dbReference type="Pfam" id="PF19620">
    <property type="entry name" value="DUF6125"/>
    <property type="match status" value="1"/>
</dbReference>
<organism evidence="1 2">
    <name type="scientific">Alistipes hominis</name>
    <dbReference type="NCBI Taxonomy" id="2763015"/>
    <lineage>
        <taxon>Bacteria</taxon>
        <taxon>Pseudomonadati</taxon>
        <taxon>Bacteroidota</taxon>
        <taxon>Bacteroidia</taxon>
        <taxon>Bacteroidales</taxon>
        <taxon>Rikenellaceae</taxon>
        <taxon>Alistipes</taxon>
    </lineage>
</organism>
<protein>
    <recommendedName>
        <fullName evidence="3">L-2-amino-thiazoline-4-carboxylic acid hydrolase</fullName>
    </recommendedName>
</protein>
<evidence type="ECO:0008006" key="3">
    <source>
        <dbReference type="Google" id="ProtNLM"/>
    </source>
</evidence>
<dbReference type="EMBL" id="JACOOK010000006">
    <property type="protein sequence ID" value="MBC5617420.1"/>
    <property type="molecule type" value="Genomic_DNA"/>
</dbReference>